<dbReference type="GO" id="GO:0030894">
    <property type="term" value="C:replisome"/>
    <property type="evidence" value="ECO:0007669"/>
    <property type="project" value="InterPro"/>
</dbReference>
<sequence>MFQLVAEIVEREVLRYTPAGIPIVAATLLNRSEPIEAGVRRQIEFEIAALAAGEISGQFDKAVLGGKYHFTGFLARKSRNGKTLVFHITEFAAID</sequence>
<dbReference type="GO" id="GO:0006260">
    <property type="term" value="P:DNA replication"/>
    <property type="evidence" value="ECO:0007669"/>
    <property type="project" value="InterPro"/>
</dbReference>
<organism evidence="1 2">
    <name type="scientific">Glaciimonas soli</name>
    <dbReference type="NCBI Taxonomy" id="2590999"/>
    <lineage>
        <taxon>Bacteria</taxon>
        <taxon>Pseudomonadati</taxon>
        <taxon>Pseudomonadota</taxon>
        <taxon>Betaproteobacteria</taxon>
        <taxon>Burkholderiales</taxon>
        <taxon>Oxalobacteraceae</taxon>
        <taxon>Glaciimonas</taxon>
    </lineage>
</organism>
<proteinExistence type="predicted"/>
<protein>
    <submittedName>
        <fullName evidence="1">Primosomal replication protein N</fullName>
    </submittedName>
</protein>
<dbReference type="AlphaFoldDB" id="A0A843YWC5"/>
<evidence type="ECO:0000313" key="2">
    <source>
        <dbReference type="Proteomes" id="UP000451565"/>
    </source>
</evidence>
<dbReference type="Proteomes" id="UP000451565">
    <property type="component" value="Unassembled WGS sequence"/>
</dbReference>
<dbReference type="Pfam" id="PF22657">
    <property type="entry name" value="SSB_1"/>
    <property type="match status" value="1"/>
</dbReference>
<dbReference type="NCBIfam" id="TIGR04418">
    <property type="entry name" value="PriB_gamma"/>
    <property type="match status" value="1"/>
</dbReference>
<dbReference type="PIRSF" id="PIRSF003135">
    <property type="entry name" value="Primosomal_n"/>
    <property type="match status" value="1"/>
</dbReference>
<name>A0A843YWC5_9BURK</name>
<dbReference type="InterPro" id="IPR023646">
    <property type="entry name" value="Prisomal_replication_PriB"/>
</dbReference>
<dbReference type="EMBL" id="WINI01000007">
    <property type="protein sequence ID" value="MQR01532.1"/>
    <property type="molecule type" value="Genomic_DNA"/>
</dbReference>
<dbReference type="SUPFAM" id="SSF50249">
    <property type="entry name" value="Nucleic acid-binding proteins"/>
    <property type="match status" value="1"/>
</dbReference>
<keyword evidence="2" id="KW-1185">Reference proteome</keyword>
<comment type="caution">
    <text evidence="1">The sequence shown here is derived from an EMBL/GenBank/DDBJ whole genome shotgun (WGS) entry which is preliminary data.</text>
</comment>
<evidence type="ECO:0000313" key="1">
    <source>
        <dbReference type="EMBL" id="MQR01532.1"/>
    </source>
</evidence>
<dbReference type="GO" id="GO:0003697">
    <property type="term" value="F:single-stranded DNA binding"/>
    <property type="evidence" value="ECO:0007669"/>
    <property type="project" value="InterPro"/>
</dbReference>
<dbReference type="InterPro" id="IPR012340">
    <property type="entry name" value="NA-bd_OB-fold"/>
</dbReference>
<reference evidence="1 2" key="1">
    <citation type="submission" date="2019-10" db="EMBL/GenBank/DDBJ databases">
        <title>Glaciimonas soli sp. nov., a psychrophilic bacterium isolated from the forest soil of a high elevation mountain in Taiwan.</title>
        <authorList>
            <person name="Wang L.-T."/>
            <person name="Shieh W.Y."/>
        </authorList>
    </citation>
    <scope>NUCLEOTIDE SEQUENCE [LARGE SCALE GENOMIC DNA]</scope>
    <source>
        <strain evidence="1 2">GS1</strain>
    </source>
</reference>
<gene>
    <name evidence="1" type="primary">priB</name>
    <name evidence="1" type="ORF">GEV47_12700</name>
</gene>
<dbReference type="Gene3D" id="2.40.50.140">
    <property type="entry name" value="Nucleic acid-binding proteins"/>
    <property type="match status" value="1"/>
</dbReference>
<accession>A0A843YWC5</accession>